<keyword evidence="4" id="KW-1185">Reference proteome</keyword>
<sequence>MHCLNSQVVSIRVALIVGTAVAGAILALGLLVWAASLKRIPIHVLDCTVLLVLVVQLGISYREEDAMQRVPPDPSEHAGGSPPGRLAPPPGQQYCRGHHSCAHCSHDSQHAAVPVALDVWRDNSAPTTILFKVLTPCLSTSAALLAVRLWPSFSITPHLQASQGFDALPGGARMLKHCAADPLAV</sequence>
<dbReference type="Proteomes" id="UP000485058">
    <property type="component" value="Unassembled WGS sequence"/>
</dbReference>
<feature type="transmembrane region" description="Helical" evidence="2">
    <location>
        <begin position="12"/>
        <end position="34"/>
    </location>
</feature>
<keyword evidence="2" id="KW-0472">Membrane</keyword>
<proteinExistence type="predicted"/>
<dbReference type="AlphaFoldDB" id="A0A699Z223"/>
<comment type="caution">
    <text evidence="3">The sequence shown here is derived from an EMBL/GenBank/DDBJ whole genome shotgun (WGS) entry which is preliminary data.</text>
</comment>
<organism evidence="3 4">
    <name type="scientific">Haematococcus lacustris</name>
    <name type="common">Green alga</name>
    <name type="synonym">Haematococcus pluvialis</name>
    <dbReference type="NCBI Taxonomy" id="44745"/>
    <lineage>
        <taxon>Eukaryota</taxon>
        <taxon>Viridiplantae</taxon>
        <taxon>Chlorophyta</taxon>
        <taxon>core chlorophytes</taxon>
        <taxon>Chlorophyceae</taxon>
        <taxon>CS clade</taxon>
        <taxon>Chlamydomonadales</taxon>
        <taxon>Haematococcaceae</taxon>
        <taxon>Haematococcus</taxon>
    </lineage>
</organism>
<feature type="transmembrane region" description="Helical" evidence="2">
    <location>
        <begin position="40"/>
        <end position="59"/>
    </location>
</feature>
<name>A0A699Z223_HAELA</name>
<evidence type="ECO:0000256" key="2">
    <source>
        <dbReference type="SAM" id="Phobius"/>
    </source>
</evidence>
<keyword evidence="2" id="KW-1133">Transmembrane helix</keyword>
<reference evidence="3 4" key="1">
    <citation type="submission" date="2020-02" db="EMBL/GenBank/DDBJ databases">
        <title>Draft genome sequence of Haematococcus lacustris strain NIES-144.</title>
        <authorList>
            <person name="Morimoto D."/>
            <person name="Nakagawa S."/>
            <person name="Yoshida T."/>
            <person name="Sawayama S."/>
        </authorList>
    </citation>
    <scope>NUCLEOTIDE SEQUENCE [LARGE SCALE GENOMIC DNA]</scope>
    <source>
        <strain evidence="3 4">NIES-144</strain>
    </source>
</reference>
<keyword evidence="2" id="KW-0812">Transmembrane</keyword>
<dbReference type="EMBL" id="BLLF01000944">
    <property type="protein sequence ID" value="GFH16091.1"/>
    <property type="molecule type" value="Genomic_DNA"/>
</dbReference>
<protein>
    <submittedName>
        <fullName evidence="3">Uncharacterized protein</fullName>
    </submittedName>
</protein>
<evidence type="ECO:0000313" key="4">
    <source>
        <dbReference type="Proteomes" id="UP000485058"/>
    </source>
</evidence>
<evidence type="ECO:0000313" key="3">
    <source>
        <dbReference type="EMBL" id="GFH16091.1"/>
    </source>
</evidence>
<accession>A0A699Z223</accession>
<gene>
    <name evidence="3" type="ORF">HaLaN_12443</name>
</gene>
<feature type="region of interest" description="Disordered" evidence="1">
    <location>
        <begin position="66"/>
        <end position="89"/>
    </location>
</feature>
<evidence type="ECO:0000256" key="1">
    <source>
        <dbReference type="SAM" id="MobiDB-lite"/>
    </source>
</evidence>